<dbReference type="EMBL" id="MN740534">
    <property type="protein sequence ID" value="QHU31920.1"/>
    <property type="molecule type" value="Genomic_DNA"/>
</dbReference>
<reference evidence="2" key="1">
    <citation type="journal article" date="2020" name="Nature">
        <title>Giant virus diversity and host interactions through global metagenomics.</title>
        <authorList>
            <person name="Schulz F."/>
            <person name="Roux S."/>
            <person name="Paez-Espino D."/>
            <person name="Jungbluth S."/>
            <person name="Walsh D.A."/>
            <person name="Denef V.J."/>
            <person name="McMahon K.D."/>
            <person name="Konstantinidis K.T."/>
            <person name="Eloe-Fadrosh E.A."/>
            <person name="Kyrpides N.C."/>
            <person name="Woyke T."/>
        </authorList>
    </citation>
    <scope>NUCLEOTIDE SEQUENCE</scope>
    <source>
        <strain evidence="2">GVMAG-M-3300027963-41</strain>
    </source>
</reference>
<protein>
    <submittedName>
        <fullName evidence="2">Uncharacterized protein</fullName>
    </submittedName>
</protein>
<name>A0A6C0LNH9_9ZZZZ</name>
<sequence>MSSGTGRLYSAYPSDSESDTDSASSDYTQSSDVTTNYLINVPGTKPPVPTGYQAPGQAPDSPPDTGTLLKFQQTETTSLFMLNSRDRDTKAYPQPTFFTLRLPRVYKNVKSITLNQINLLNSFFNFSLAQQNTTLYVYEEGRVLSDGSSNIVPVRIPDGTYNASELVIALNNALNATPLFSNISYADFLSVFQLNGDFSILFNTPGPVVYNVLTKSYDSNVTINDIVNRYFQQSQTAGVTDFTNNETTVAYYYPIMYQMIAEANVTVPFSVDGLTIPTGFPSWYDYILFGFQGLDDPNILAIASNTENQKIFDNYRYQNTFNTALVNFYNCSYNTQQGRLIIAAPSLNASIAADLNTQYSNILASLITSYDAVNPGLNLGNVDTFNTQYAALQNSNAVVISFYNFLQYKFTSNFGINFGTYSAGFYADSNNQLTIYNTQNEFGWNLVLTPNIFLTQISSNSPPSSITNYWPNLIFPKNALTPAISTFVSTVTSSTFPLTSPNNVPQLNFSNAGETQYGYTDIVFPILPASYVRTVFNTPCRQDISLMTIPRYANNRGPGTEEVYNFSVQNSTPSLLFDVRNPPSEYVLTDISGVTIFNMYTMEQNMFQSADYMRAYDQWQNYVFVNIISGTRIQETSLNYNQHPPIGDINMTSFRPFIFFQMNAHEYAVDPTALFDVTFYVETQDGSPFPAPITISWYKDRSAFMADALQAMNTVNINTDNPRNYFQTQTYSIGTNSATMVVPVLNLQETYFYVHFAVSGNQPSVALRVFTSLTNDYGVYGYATVNDYLNMPYQDLPSIANQFTPESSVYQNNLVSIYSTSVTSIGYDISGVSNNLADYIIVAPNYNFYDPTNFESYVNGVESGVRYQFNLSNVGAPAPQPNLVPPWSLYFNSNSRNSILDLYNTSSLIYLDSSITQTFPGGSNYILNNESVIATFLDPTLLTNKEIFLTPGQDPYMPVQSTTIFQPCINPGNVLVTDASTSATFSDTTGFAGLSFFLPPNEVVNLSQFVVKFAYTAPTQTNNLDYITQISSPFQYYGYNNVQQGTINNWLYNNSVSQPIFQNLNPYTDIVSGVQYTIGFPYFNINLPFITYKTLQLLFGVPDGATGIFYSNTGGLNALIQYSPTNTSYVLPITAISFGGESFNPGSYNIQIANQSLPQTQVLPTYGDFYNINLQFSEWSWDDWYLSNRINTKIGIFPTGQIQGISTNQVSISSALYTMTLNQVTQVCQYTNRLGTLHTREPDWGTFYEYTVQQNSTILTVPIGTNISSVFSTIATSADITPTYTAGNISYPGYTLTAPEIYNYTYLPRSYGIAPSIGNAINYPYSSISSYTADIPNSYTVVPFSYNIVTNQWDVSAFHAVSFTRQPALPSTGLIGGGAPYYGPPGVFGWNVSSSIFALYKGEQPTYQPYYWLGKVAFTALPNISYNPATDLSAFGGYAGLSGEYQDTFMFMYANSTIGKDYGDISTSATQWRWGNEQNSNYIAFDDQSGYNFLSYINQQTVRPNVPEYAVHVRGYVPTPQFTTGLRIIGNNYTNFGSLTLGEVAQEISSLSGYSPISDLSGSLYLQNTPAYNQIISTNNGIRLGNNNRFTHAYADALINFDKQFYISTITFGAKTGYQGVPFTFNGYDDALAQYIAYYSTIESQYSVYINILSTTSGLLNEYVVLRYGSILPPGIATRSQYTAAIPFQLLCDYNLQPPYSTQPDQWGLPWYLGFPKTTVPVIGPRTYVTSSTFIRIVQQYIYLKLNPAQNINTLAVSAKENLSETRESQGMDTQYFTKIILNDFASFCRAGVQLQKDFSPVLGKYEIIECILADQNGNTINNTDCDYDMVVQITEVTNAPTADSSLLGPTSDLTVYQNK</sequence>
<feature type="compositionally biased region" description="Low complexity" evidence="1">
    <location>
        <begin position="21"/>
        <end position="32"/>
    </location>
</feature>
<proteinExistence type="predicted"/>
<feature type="region of interest" description="Disordered" evidence="1">
    <location>
        <begin position="1"/>
        <end position="68"/>
    </location>
</feature>
<evidence type="ECO:0000256" key="1">
    <source>
        <dbReference type="SAM" id="MobiDB-lite"/>
    </source>
</evidence>
<evidence type="ECO:0000313" key="2">
    <source>
        <dbReference type="EMBL" id="QHU31920.1"/>
    </source>
</evidence>
<accession>A0A6C0LNH9</accession>
<organism evidence="2">
    <name type="scientific">viral metagenome</name>
    <dbReference type="NCBI Taxonomy" id="1070528"/>
    <lineage>
        <taxon>unclassified sequences</taxon>
        <taxon>metagenomes</taxon>
        <taxon>organismal metagenomes</taxon>
    </lineage>
</organism>